<comment type="caution">
    <text evidence="3">The sequence shown here is derived from an EMBL/GenBank/DDBJ whole genome shotgun (WGS) entry which is preliminary data.</text>
</comment>
<evidence type="ECO:0000256" key="1">
    <source>
        <dbReference type="SAM" id="Phobius"/>
    </source>
</evidence>
<keyword evidence="1" id="KW-0472">Membrane</keyword>
<sequence length="54" mass="6264">MDKSTYFFGTSVFGQLISLIDGSIIAKAVKNYRSDRYIKKFRTKDHLISMLFVL</sequence>
<gene>
    <name evidence="3" type="ORF">SDC9_21874</name>
</gene>
<accession>A0A644UAM0</accession>
<dbReference type="AlphaFoldDB" id="A0A644UAM0"/>
<dbReference type="InterPro" id="IPR025399">
    <property type="entry name" value="DUF4372"/>
</dbReference>
<dbReference type="EMBL" id="VSSQ01000094">
    <property type="protein sequence ID" value="MPL76029.1"/>
    <property type="molecule type" value="Genomic_DNA"/>
</dbReference>
<feature type="domain" description="DUF4372" evidence="2">
    <location>
        <begin position="9"/>
        <end position="53"/>
    </location>
</feature>
<feature type="transmembrane region" description="Helical" evidence="1">
    <location>
        <begin position="6"/>
        <end position="29"/>
    </location>
</feature>
<keyword evidence="1" id="KW-1133">Transmembrane helix</keyword>
<evidence type="ECO:0000313" key="3">
    <source>
        <dbReference type="EMBL" id="MPL76029.1"/>
    </source>
</evidence>
<keyword evidence="1" id="KW-0812">Transmembrane</keyword>
<organism evidence="3">
    <name type="scientific">bioreactor metagenome</name>
    <dbReference type="NCBI Taxonomy" id="1076179"/>
    <lineage>
        <taxon>unclassified sequences</taxon>
        <taxon>metagenomes</taxon>
        <taxon>ecological metagenomes</taxon>
    </lineage>
</organism>
<reference evidence="3" key="1">
    <citation type="submission" date="2019-08" db="EMBL/GenBank/DDBJ databases">
        <authorList>
            <person name="Kucharzyk K."/>
            <person name="Murdoch R.W."/>
            <person name="Higgins S."/>
            <person name="Loffler F."/>
        </authorList>
    </citation>
    <scope>NUCLEOTIDE SEQUENCE</scope>
</reference>
<evidence type="ECO:0000259" key="2">
    <source>
        <dbReference type="Pfam" id="PF14294"/>
    </source>
</evidence>
<dbReference type="Pfam" id="PF14294">
    <property type="entry name" value="DUF4372"/>
    <property type="match status" value="1"/>
</dbReference>
<proteinExistence type="predicted"/>
<name>A0A644UAM0_9ZZZZ</name>
<protein>
    <recommendedName>
        <fullName evidence="2">DUF4372 domain-containing protein</fullName>
    </recommendedName>
</protein>